<sequence length="252" mass="28354">MNDIKSNKENSFQQIKQKRKKKELYLRLLPSAINVKNLSQLSTFYTTAQTLSGREDSIFVLTFQNHLKRTFHGRNSGRNSRRNSEKRSRKAATFPQTKSCFFVRWDVSPGNSESNESSCPRRRGNDSAVGDVIVPVPIPVPARDKLLFPGDKVLKTLSIVLDKEEEGIQTGPITFSLPFFPPKVATGQKHDDNLLESPRFVAKEARLVRYVFARGVSRNVGLPPSYLIRLVIAAESCDDEPTRGIPLARSLP</sequence>
<dbReference type="EMBL" id="JAHYIQ010000047">
    <property type="protein sequence ID" value="KAK1117900.1"/>
    <property type="molecule type" value="Genomic_DNA"/>
</dbReference>
<dbReference type="AlphaFoldDB" id="A0AA40KEY4"/>
<keyword evidence="3" id="KW-1185">Reference proteome</keyword>
<protein>
    <submittedName>
        <fullName evidence="2">Uncharacterized protein</fullName>
    </submittedName>
</protein>
<organism evidence="2 3">
    <name type="scientific">Melipona bicolor</name>
    <dbReference type="NCBI Taxonomy" id="60889"/>
    <lineage>
        <taxon>Eukaryota</taxon>
        <taxon>Metazoa</taxon>
        <taxon>Ecdysozoa</taxon>
        <taxon>Arthropoda</taxon>
        <taxon>Hexapoda</taxon>
        <taxon>Insecta</taxon>
        <taxon>Pterygota</taxon>
        <taxon>Neoptera</taxon>
        <taxon>Endopterygota</taxon>
        <taxon>Hymenoptera</taxon>
        <taxon>Apocrita</taxon>
        <taxon>Aculeata</taxon>
        <taxon>Apoidea</taxon>
        <taxon>Anthophila</taxon>
        <taxon>Apidae</taxon>
        <taxon>Melipona</taxon>
    </lineage>
</organism>
<reference evidence="2" key="1">
    <citation type="submission" date="2021-10" db="EMBL/GenBank/DDBJ databases">
        <title>Melipona bicolor Genome sequencing and assembly.</title>
        <authorList>
            <person name="Araujo N.S."/>
            <person name="Arias M.C."/>
        </authorList>
    </citation>
    <scope>NUCLEOTIDE SEQUENCE</scope>
    <source>
        <strain evidence="2">USP_2M_L1-L4_2017</strain>
        <tissue evidence="2">Whole body</tissue>
    </source>
</reference>
<feature type="region of interest" description="Disordered" evidence="1">
    <location>
        <begin position="71"/>
        <end position="93"/>
    </location>
</feature>
<comment type="caution">
    <text evidence="2">The sequence shown here is derived from an EMBL/GenBank/DDBJ whole genome shotgun (WGS) entry which is preliminary data.</text>
</comment>
<accession>A0AA40KEY4</accession>
<proteinExistence type="predicted"/>
<gene>
    <name evidence="2" type="ORF">K0M31_015571</name>
</gene>
<evidence type="ECO:0000313" key="2">
    <source>
        <dbReference type="EMBL" id="KAK1117900.1"/>
    </source>
</evidence>
<name>A0AA40KEY4_9HYME</name>
<dbReference type="Proteomes" id="UP001177670">
    <property type="component" value="Unassembled WGS sequence"/>
</dbReference>
<evidence type="ECO:0000256" key="1">
    <source>
        <dbReference type="SAM" id="MobiDB-lite"/>
    </source>
</evidence>
<evidence type="ECO:0000313" key="3">
    <source>
        <dbReference type="Proteomes" id="UP001177670"/>
    </source>
</evidence>